<dbReference type="Proteomes" id="UP000257109">
    <property type="component" value="Unassembled WGS sequence"/>
</dbReference>
<accession>A0A371F2J8</accession>
<dbReference type="OrthoDB" id="10560209at2759"/>
<keyword evidence="2" id="KW-1185">Reference proteome</keyword>
<gene>
    <name evidence="1" type="ORF">CR513_47993</name>
</gene>
<name>A0A371F2J8_MUCPR</name>
<evidence type="ECO:0000313" key="1">
    <source>
        <dbReference type="EMBL" id="RDX72517.1"/>
    </source>
</evidence>
<organism evidence="1 2">
    <name type="scientific">Mucuna pruriens</name>
    <name type="common">Velvet bean</name>
    <name type="synonym">Dolichos pruriens</name>
    <dbReference type="NCBI Taxonomy" id="157652"/>
    <lineage>
        <taxon>Eukaryota</taxon>
        <taxon>Viridiplantae</taxon>
        <taxon>Streptophyta</taxon>
        <taxon>Embryophyta</taxon>
        <taxon>Tracheophyta</taxon>
        <taxon>Spermatophyta</taxon>
        <taxon>Magnoliopsida</taxon>
        <taxon>eudicotyledons</taxon>
        <taxon>Gunneridae</taxon>
        <taxon>Pentapetalae</taxon>
        <taxon>rosids</taxon>
        <taxon>fabids</taxon>
        <taxon>Fabales</taxon>
        <taxon>Fabaceae</taxon>
        <taxon>Papilionoideae</taxon>
        <taxon>50 kb inversion clade</taxon>
        <taxon>NPAAA clade</taxon>
        <taxon>indigoferoid/millettioid clade</taxon>
        <taxon>Phaseoleae</taxon>
        <taxon>Mucuna</taxon>
    </lineage>
</organism>
<proteinExistence type="predicted"/>
<comment type="caution">
    <text evidence="1">The sequence shown here is derived from an EMBL/GenBank/DDBJ whole genome shotgun (WGS) entry which is preliminary data.</text>
</comment>
<dbReference type="AlphaFoldDB" id="A0A371F2J8"/>
<feature type="non-terminal residue" evidence="1">
    <location>
        <position position="1"/>
    </location>
</feature>
<evidence type="ECO:0000313" key="2">
    <source>
        <dbReference type="Proteomes" id="UP000257109"/>
    </source>
</evidence>
<reference evidence="1" key="1">
    <citation type="submission" date="2018-05" db="EMBL/GenBank/DDBJ databases">
        <title>Draft genome of Mucuna pruriens seed.</title>
        <authorList>
            <person name="Nnadi N.E."/>
            <person name="Vos R."/>
            <person name="Hasami M.H."/>
            <person name="Devisetty U.K."/>
            <person name="Aguiy J.C."/>
        </authorList>
    </citation>
    <scope>NUCLEOTIDE SEQUENCE [LARGE SCALE GENOMIC DNA]</scope>
    <source>
        <strain evidence="1">JCA_2017</strain>
    </source>
</reference>
<protein>
    <submittedName>
        <fullName evidence="1">Uncharacterized protein</fullName>
    </submittedName>
</protein>
<dbReference type="EMBL" id="QJKJ01010883">
    <property type="protein sequence ID" value="RDX72517.1"/>
    <property type="molecule type" value="Genomic_DNA"/>
</dbReference>
<sequence length="167" mass="19211">TVTDIAGCHQFFDWDLAMMFGCHFPARLQSAAVRHYFTCPLSLSLSLCMEFMHHLCQCLRARPATIQKLLVHSSHLHLLYIDLILPVQTSAHWSLLSQTAIVFQLPCWRLRQSWLKNLQMTLSDSTLNVLILLEFEFINFTFSQSVKMIWAHAKKATKSTGEESKSI</sequence>
<feature type="non-terminal residue" evidence="1">
    <location>
        <position position="167"/>
    </location>
</feature>